<dbReference type="KEGG" id="mflg:ABS361_01255"/>
<name>A0AAU7XAZ3_9HYPH</name>
<gene>
    <name evidence="1" type="ORF">ABS361_01255</name>
</gene>
<accession>A0AAU7XAZ3</accession>
<protein>
    <submittedName>
        <fullName evidence="1">Uncharacterized protein</fullName>
    </submittedName>
</protein>
<dbReference type="RefSeq" id="WP_407050054.1">
    <property type="nucleotide sequence ID" value="NZ_CP158568.1"/>
</dbReference>
<proteinExistence type="predicted"/>
<sequence length="210" mass="24272">MTREREIKKVLGPLARRREDLFYNRGCFFLTPIRHLIRNVWIKPSFWGPGPIDVNWGVALTFEPIAYLGWRYGEQVSRGAGWDVSAPGIAERVWDLMEAEALPPLHRIETLDDLDRFVKDRGSADSESTLLLAAARGDFTYCDQYLDARLARPSDFKERKERERTLAPLISARDRAGIARLLHEWEAFRIKALKLEKYWVPSPFPVESEG</sequence>
<reference evidence="1" key="1">
    <citation type="submission" date="2024-06" db="EMBL/GenBank/DDBJ databases">
        <title>Methylostella associata gen. nov., sp. nov., a novel Ancalomicrobiaceae-affiliated facultatively methylotrophic bacteria that feed on methanotrophs of the genus Methylococcus.</title>
        <authorList>
            <person name="Saltykova V."/>
            <person name="Danilova O.V."/>
            <person name="Oshkin I.Y."/>
            <person name="Belova S.E."/>
            <person name="Pimenov N.V."/>
            <person name="Dedysh S.N."/>
        </authorList>
    </citation>
    <scope>NUCLEOTIDE SEQUENCE</scope>
    <source>
        <strain evidence="1">S20</strain>
    </source>
</reference>
<dbReference type="AlphaFoldDB" id="A0AAU7XAZ3"/>
<organism evidence="1">
    <name type="scientific">Methyloraptor flagellatus</name>
    <dbReference type="NCBI Taxonomy" id="3162530"/>
    <lineage>
        <taxon>Bacteria</taxon>
        <taxon>Pseudomonadati</taxon>
        <taxon>Pseudomonadota</taxon>
        <taxon>Alphaproteobacteria</taxon>
        <taxon>Hyphomicrobiales</taxon>
        <taxon>Ancalomicrobiaceae</taxon>
        <taxon>Methyloraptor</taxon>
    </lineage>
</organism>
<dbReference type="EMBL" id="CP158568">
    <property type="protein sequence ID" value="XBY44962.1"/>
    <property type="molecule type" value="Genomic_DNA"/>
</dbReference>
<evidence type="ECO:0000313" key="1">
    <source>
        <dbReference type="EMBL" id="XBY44962.1"/>
    </source>
</evidence>